<reference evidence="2 3" key="1">
    <citation type="journal article" date="2021" name="Elife">
        <title>Chloroplast acquisition without the gene transfer in kleptoplastic sea slugs, Plakobranchus ocellatus.</title>
        <authorList>
            <person name="Maeda T."/>
            <person name="Takahashi S."/>
            <person name="Yoshida T."/>
            <person name="Shimamura S."/>
            <person name="Takaki Y."/>
            <person name="Nagai Y."/>
            <person name="Toyoda A."/>
            <person name="Suzuki Y."/>
            <person name="Arimoto A."/>
            <person name="Ishii H."/>
            <person name="Satoh N."/>
            <person name="Nishiyama T."/>
            <person name="Hasebe M."/>
            <person name="Maruyama T."/>
            <person name="Minagawa J."/>
            <person name="Obokata J."/>
            <person name="Shigenobu S."/>
        </authorList>
    </citation>
    <scope>NUCLEOTIDE SEQUENCE [LARGE SCALE GENOMIC DNA]</scope>
</reference>
<feature type="region of interest" description="Disordered" evidence="1">
    <location>
        <begin position="83"/>
        <end position="104"/>
    </location>
</feature>
<evidence type="ECO:0000313" key="3">
    <source>
        <dbReference type="Proteomes" id="UP000762676"/>
    </source>
</evidence>
<dbReference type="Proteomes" id="UP000762676">
    <property type="component" value="Unassembled WGS sequence"/>
</dbReference>
<name>A0AAV4JLM5_9GAST</name>
<gene>
    <name evidence="2" type="ORF">ElyMa_006981600</name>
</gene>
<evidence type="ECO:0000313" key="2">
    <source>
        <dbReference type="EMBL" id="GFS23599.1"/>
    </source>
</evidence>
<sequence>MLFKVIRGGREQISVWTNSPMIENTKKDSIVVIENSSIGDCYRVSSLPRITVNPCVPATRLSLAQKHCLEAAPSASIQVTLGRATAAAGRQTPSQQKQNCRRHP</sequence>
<evidence type="ECO:0000256" key="1">
    <source>
        <dbReference type="SAM" id="MobiDB-lite"/>
    </source>
</evidence>
<organism evidence="2 3">
    <name type="scientific">Elysia marginata</name>
    <dbReference type="NCBI Taxonomy" id="1093978"/>
    <lineage>
        <taxon>Eukaryota</taxon>
        <taxon>Metazoa</taxon>
        <taxon>Spiralia</taxon>
        <taxon>Lophotrochozoa</taxon>
        <taxon>Mollusca</taxon>
        <taxon>Gastropoda</taxon>
        <taxon>Heterobranchia</taxon>
        <taxon>Euthyneura</taxon>
        <taxon>Panpulmonata</taxon>
        <taxon>Sacoglossa</taxon>
        <taxon>Placobranchoidea</taxon>
        <taxon>Plakobranchidae</taxon>
        <taxon>Elysia</taxon>
    </lineage>
</organism>
<dbReference type="AlphaFoldDB" id="A0AAV4JLM5"/>
<accession>A0AAV4JLM5</accession>
<dbReference type="EMBL" id="BMAT01013948">
    <property type="protein sequence ID" value="GFS23599.1"/>
    <property type="molecule type" value="Genomic_DNA"/>
</dbReference>
<protein>
    <submittedName>
        <fullName evidence="2">Uncharacterized protein</fullName>
    </submittedName>
</protein>
<comment type="caution">
    <text evidence="2">The sequence shown here is derived from an EMBL/GenBank/DDBJ whole genome shotgun (WGS) entry which is preliminary data.</text>
</comment>
<proteinExistence type="predicted"/>
<keyword evidence="3" id="KW-1185">Reference proteome</keyword>